<dbReference type="GO" id="GO:0004888">
    <property type="term" value="F:transmembrane signaling receptor activity"/>
    <property type="evidence" value="ECO:0007669"/>
    <property type="project" value="TreeGrafter"/>
</dbReference>
<dbReference type="Pfam" id="PF07686">
    <property type="entry name" value="V-set"/>
    <property type="match status" value="1"/>
</dbReference>
<evidence type="ECO:0000313" key="5">
    <source>
        <dbReference type="Ensembl" id="ENSSLDP00000001408.1"/>
    </source>
</evidence>
<dbReference type="PANTHER" id="PTHR11860:SF87">
    <property type="entry name" value="CMRF35-LIKE MOLECULE 8"/>
    <property type="match status" value="1"/>
</dbReference>
<protein>
    <recommendedName>
        <fullName evidence="4">Immunoglobulin V-set domain-containing protein</fullName>
    </recommendedName>
</protein>
<dbReference type="Proteomes" id="UP000261360">
    <property type="component" value="Unplaced"/>
</dbReference>
<keyword evidence="3" id="KW-0472">Membrane</keyword>
<evidence type="ECO:0000256" key="2">
    <source>
        <dbReference type="ARBA" id="ARBA00022692"/>
    </source>
</evidence>
<name>A0A3B4WIP8_SERLL</name>
<reference evidence="5" key="2">
    <citation type="submission" date="2025-09" db="UniProtKB">
        <authorList>
            <consortium name="Ensembl"/>
        </authorList>
    </citation>
    <scope>IDENTIFICATION</scope>
</reference>
<dbReference type="SUPFAM" id="SSF48726">
    <property type="entry name" value="Immunoglobulin"/>
    <property type="match status" value="1"/>
</dbReference>
<reference evidence="5" key="1">
    <citation type="submission" date="2025-08" db="UniProtKB">
        <authorList>
            <consortium name="Ensembl"/>
        </authorList>
    </citation>
    <scope>IDENTIFICATION</scope>
</reference>
<evidence type="ECO:0000256" key="3">
    <source>
        <dbReference type="ARBA" id="ARBA00023136"/>
    </source>
</evidence>
<dbReference type="Ensembl" id="ENSSLDT00000001489.1">
    <property type="protein sequence ID" value="ENSSLDP00000001408.1"/>
    <property type="gene ID" value="ENSSLDG00000001182.1"/>
</dbReference>
<dbReference type="PANTHER" id="PTHR11860">
    <property type="entry name" value="POLYMERIC-IMMUNOGLOBULIN RECEPTOR"/>
    <property type="match status" value="1"/>
</dbReference>
<proteinExistence type="predicted"/>
<dbReference type="GO" id="GO:0005886">
    <property type="term" value="C:plasma membrane"/>
    <property type="evidence" value="ECO:0007669"/>
    <property type="project" value="TreeGrafter"/>
</dbReference>
<dbReference type="InterPro" id="IPR036179">
    <property type="entry name" value="Ig-like_dom_sf"/>
</dbReference>
<sequence>MQAAITLSGLTLLPQHKAHTGWETLIINGQVGANVTFNCSGWDVWTGSRSNVKYLCQSPCKKDQHIIIKAESGKTSHKDRIHLDNKGKNLFVTITDLQMSDSKKFLCGLERYGPDSFIEVDLKVKHGKSVFSLFILTKYHRGGYSRQT</sequence>
<evidence type="ECO:0000313" key="6">
    <source>
        <dbReference type="Proteomes" id="UP000261360"/>
    </source>
</evidence>
<evidence type="ECO:0000259" key="4">
    <source>
        <dbReference type="Pfam" id="PF07686"/>
    </source>
</evidence>
<keyword evidence="2" id="KW-0812">Transmembrane</keyword>
<feature type="domain" description="Immunoglobulin V-set" evidence="4">
    <location>
        <begin position="27"/>
        <end position="122"/>
    </location>
</feature>
<dbReference type="GeneTree" id="ENSGT00940000177686"/>
<dbReference type="InterPro" id="IPR013106">
    <property type="entry name" value="Ig_V-set"/>
</dbReference>
<dbReference type="Gene3D" id="2.60.40.10">
    <property type="entry name" value="Immunoglobulins"/>
    <property type="match status" value="1"/>
</dbReference>
<evidence type="ECO:0000256" key="1">
    <source>
        <dbReference type="ARBA" id="ARBA00004370"/>
    </source>
</evidence>
<comment type="subcellular location">
    <subcellularLocation>
        <location evidence="1">Membrane</location>
    </subcellularLocation>
</comment>
<keyword evidence="6" id="KW-1185">Reference proteome</keyword>
<dbReference type="InterPro" id="IPR013783">
    <property type="entry name" value="Ig-like_fold"/>
</dbReference>
<dbReference type="AlphaFoldDB" id="A0A3B4WIP8"/>
<dbReference type="InterPro" id="IPR050671">
    <property type="entry name" value="CD300_family_receptors"/>
</dbReference>
<organism evidence="5 6">
    <name type="scientific">Seriola lalandi dorsalis</name>
    <dbReference type="NCBI Taxonomy" id="1841481"/>
    <lineage>
        <taxon>Eukaryota</taxon>
        <taxon>Metazoa</taxon>
        <taxon>Chordata</taxon>
        <taxon>Craniata</taxon>
        <taxon>Vertebrata</taxon>
        <taxon>Euteleostomi</taxon>
        <taxon>Actinopterygii</taxon>
        <taxon>Neopterygii</taxon>
        <taxon>Teleostei</taxon>
        <taxon>Neoteleostei</taxon>
        <taxon>Acanthomorphata</taxon>
        <taxon>Carangaria</taxon>
        <taxon>Carangiformes</taxon>
        <taxon>Carangidae</taxon>
        <taxon>Seriola</taxon>
    </lineage>
</organism>
<accession>A0A3B4WIP8</accession>